<keyword evidence="2" id="KW-0472">Membrane</keyword>
<sequence>MDSAPSTSILPSNCTRKTFNVDINASGSAVEEAETVTLICEHDLPETLNVTYKWRKEEDTIESKDKQYIIKRTFSEHVGQYYCVVQSECGNYTSDPHDVTIHNNNLIILVICGCAAFGLVAIMGTCMKIKMHRDKVRHQQRTKERVQQMQRAHELQNRGPQPNQAQR</sequence>
<name>A0AAW0PCC1_9GOBI</name>
<dbReference type="InterPro" id="IPR036179">
    <property type="entry name" value="Ig-like_dom_sf"/>
</dbReference>
<dbReference type="EMBL" id="JBBPFD010000006">
    <property type="protein sequence ID" value="KAK7922811.1"/>
    <property type="molecule type" value="Genomic_DNA"/>
</dbReference>
<feature type="region of interest" description="Disordered" evidence="1">
    <location>
        <begin position="137"/>
        <end position="167"/>
    </location>
</feature>
<organism evidence="4 5">
    <name type="scientific">Mugilogobius chulae</name>
    <name type="common">yellowstripe goby</name>
    <dbReference type="NCBI Taxonomy" id="88201"/>
    <lineage>
        <taxon>Eukaryota</taxon>
        <taxon>Metazoa</taxon>
        <taxon>Chordata</taxon>
        <taxon>Craniata</taxon>
        <taxon>Vertebrata</taxon>
        <taxon>Euteleostomi</taxon>
        <taxon>Actinopterygii</taxon>
        <taxon>Neopterygii</taxon>
        <taxon>Teleostei</taxon>
        <taxon>Neoteleostei</taxon>
        <taxon>Acanthomorphata</taxon>
        <taxon>Gobiaria</taxon>
        <taxon>Gobiiformes</taxon>
        <taxon>Gobioidei</taxon>
        <taxon>Gobiidae</taxon>
        <taxon>Gobionellinae</taxon>
        <taxon>Mugilogobius</taxon>
    </lineage>
</organism>
<keyword evidence="2" id="KW-1133">Transmembrane helix</keyword>
<accession>A0AAW0PCC1</accession>
<dbReference type="PROSITE" id="PS50835">
    <property type="entry name" value="IG_LIKE"/>
    <property type="match status" value="1"/>
</dbReference>
<proteinExistence type="predicted"/>
<dbReference type="Pfam" id="PF13895">
    <property type="entry name" value="Ig_2"/>
    <property type="match status" value="1"/>
</dbReference>
<evidence type="ECO:0000313" key="5">
    <source>
        <dbReference type="Proteomes" id="UP001460270"/>
    </source>
</evidence>
<dbReference type="SUPFAM" id="SSF48726">
    <property type="entry name" value="Immunoglobulin"/>
    <property type="match status" value="1"/>
</dbReference>
<dbReference type="InterPro" id="IPR013783">
    <property type="entry name" value="Ig-like_fold"/>
</dbReference>
<evidence type="ECO:0000313" key="4">
    <source>
        <dbReference type="EMBL" id="KAK7922811.1"/>
    </source>
</evidence>
<evidence type="ECO:0000256" key="1">
    <source>
        <dbReference type="SAM" id="MobiDB-lite"/>
    </source>
</evidence>
<feature type="compositionally biased region" description="Polar residues" evidence="1">
    <location>
        <begin position="158"/>
        <end position="167"/>
    </location>
</feature>
<protein>
    <recommendedName>
        <fullName evidence="3">Ig-like domain-containing protein</fullName>
    </recommendedName>
</protein>
<feature type="domain" description="Ig-like" evidence="3">
    <location>
        <begin position="5"/>
        <end position="100"/>
    </location>
</feature>
<dbReference type="InterPro" id="IPR007110">
    <property type="entry name" value="Ig-like_dom"/>
</dbReference>
<dbReference type="SMART" id="SM00409">
    <property type="entry name" value="IG"/>
    <property type="match status" value="1"/>
</dbReference>
<dbReference type="Gene3D" id="2.60.40.10">
    <property type="entry name" value="Immunoglobulins"/>
    <property type="match status" value="1"/>
</dbReference>
<comment type="caution">
    <text evidence="4">The sequence shown here is derived from an EMBL/GenBank/DDBJ whole genome shotgun (WGS) entry which is preliminary data.</text>
</comment>
<dbReference type="InterPro" id="IPR003599">
    <property type="entry name" value="Ig_sub"/>
</dbReference>
<keyword evidence="5" id="KW-1185">Reference proteome</keyword>
<dbReference type="AlphaFoldDB" id="A0AAW0PCC1"/>
<dbReference type="Proteomes" id="UP001460270">
    <property type="component" value="Unassembled WGS sequence"/>
</dbReference>
<evidence type="ECO:0000256" key="2">
    <source>
        <dbReference type="SAM" id="Phobius"/>
    </source>
</evidence>
<feature type="transmembrane region" description="Helical" evidence="2">
    <location>
        <begin position="106"/>
        <end position="127"/>
    </location>
</feature>
<feature type="compositionally biased region" description="Basic and acidic residues" evidence="1">
    <location>
        <begin position="141"/>
        <end position="156"/>
    </location>
</feature>
<keyword evidence="2" id="KW-0812">Transmembrane</keyword>
<gene>
    <name evidence="4" type="ORF">WMY93_009713</name>
</gene>
<evidence type="ECO:0000259" key="3">
    <source>
        <dbReference type="PROSITE" id="PS50835"/>
    </source>
</evidence>
<reference evidence="5" key="1">
    <citation type="submission" date="2024-04" db="EMBL/GenBank/DDBJ databases">
        <title>Salinicola lusitanus LLJ914,a marine bacterium isolated from the Okinawa Trough.</title>
        <authorList>
            <person name="Li J."/>
        </authorList>
    </citation>
    <scope>NUCLEOTIDE SEQUENCE [LARGE SCALE GENOMIC DNA]</scope>
</reference>